<accession>A0A7W9FWM4</accession>
<dbReference type="InterPro" id="IPR007484">
    <property type="entry name" value="Peptidase_M28"/>
</dbReference>
<dbReference type="GO" id="GO:0004180">
    <property type="term" value="F:carboxypeptidase activity"/>
    <property type="evidence" value="ECO:0007669"/>
    <property type="project" value="UniProtKB-KW"/>
</dbReference>
<dbReference type="AlphaFoldDB" id="A0A7W9FWM4"/>
<evidence type="ECO:0000313" key="4">
    <source>
        <dbReference type="EMBL" id="MBB5772883.1"/>
    </source>
</evidence>
<dbReference type="Pfam" id="PF04389">
    <property type="entry name" value="Peptidase_M28"/>
    <property type="match status" value="1"/>
</dbReference>
<dbReference type="Proteomes" id="UP000556201">
    <property type="component" value="Unassembled WGS sequence"/>
</dbReference>
<feature type="chain" id="PRO_5030987110" evidence="2">
    <location>
        <begin position="25"/>
        <end position="341"/>
    </location>
</feature>
<dbReference type="SUPFAM" id="SSF53187">
    <property type="entry name" value="Zn-dependent exopeptidases"/>
    <property type="match status" value="1"/>
</dbReference>
<protein>
    <submittedName>
        <fullName evidence="4">Zn-dependent M28 family amino/carboxypeptidase</fullName>
    </submittedName>
</protein>
<keyword evidence="2" id="KW-0732">Signal</keyword>
<dbReference type="PANTHER" id="PTHR12147">
    <property type="entry name" value="METALLOPEPTIDASE M28 FAMILY MEMBER"/>
    <property type="match status" value="1"/>
</dbReference>
<reference evidence="4 5" key="1">
    <citation type="submission" date="2020-08" db="EMBL/GenBank/DDBJ databases">
        <title>Functional genomics of gut bacteria from endangered species of beetles.</title>
        <authorList>
            <person name="Carlos-Shanley C."/>
        </authorList>
    </citation>
    <scope>NUCLEOTIDE SEQUENCE [LARGE SCALE GENOMIC DNA]</scope>
    <source>
        <strain evidence="4 5">S00192</strain>
    </source>
</reference>
<dbReference type="InterPro" id="IPR045175">
    <property type="entry name" value="M28_fam"/>
</dbReference>
<dbReference type="GO" id="GO:0008235">
    <property type="term" value="F:metalloexopeptidase activity"/>
    <property type="evidence" value="ECO:0007669"/>
    <property type="project" value="InterPro"/>
</dbReference>
<evidence type="ECO:0000259" key="3">
    <source>
        <dbReference type="Pfam" id="PF04389"/>
    </source>
</evidence>
<dbReference type="EMBL" id="JACHLJ010000004">
    <property type="protein sequence ID" value="MBB5772883.1"/>
    <property type="molecule type" value="Genomic_DNA"/>
</dbReference>
<organism evidence="4 5">
    <name type="scientific">Brevundimonas vesicularis</name>
    <name type="common">Pseudomonas vesicularis</name>
    <dbReference type="NCBI Taxonomy" id="41276"/>
    <lineage>
        <taxon>Bacteria</taxon>
        <taxon>Pseudomonadati</taxon>
        <taxon>Pseudomonadota</taxon>
        <taxon>Alphaproteobacteria</taxon>
        <taxon>Caulobacterales</taxon>
        <taxon>Caulobacteraceae</taxon>
        <taxon>Brevundimonas</taxon>
    </lineage>
</organism>
<gene>
    <name evidence="4" type="ORF">HNP47_002903</name>
</gene>
<feature type="domain" description="Peptidase M28" evidence="3">
    <location>
        <begin position="86"/>
        <end position="298"/>
    </location>
</feature>
<dbReference type="PANTHER" id="PTHR12147:SF26">
    <property type="entry name" value="PEPTIDASE M28 DOMAIN-CONTAINING PROTEIN"/>
    <property type="match status" value="1"/>
</dbReference>
<keyword evidence="4" id="KW-0121">Carboxypeptidase</keyword>
<comment type="caution">
    <text evidence="4">The sequence shown here is derived from an EMBL/GenBank/DDBJ whole genome shotgun (WGS) entry which is preliminary data.</text>
</comment>
<name>A0A7W9FWM4_BREVE</name>
<evidence type="ECO:0000256" key="1">
    <source>
        <dbReference type="SAM" id="MobiDB-lite"/>
    </source>
</evidence>
<evidence type="ECO:0000313" key="5">
    <source>
        <dbReference type="Proteomes" id="UP000556201"/>
    </source>
</evidence>
<keyword evidence="4" id="KW-0378">Hydrolase</keyword>
<feature type="region of interest" description="Disordered" evidence="1">
    <location>
        <begin position="320"/>
        <end position="341"/>
    </location>
</feature>
<dbReference type="Gene3D" id="3.40.630.10">
    <property type="entry name" value="Zn peptidases"/>
    <property type="match status" value="1"/>
</dbReference>
<proteinExistence type="predicted"/>
<feature type="compositionally biased region" description="Low complexity" evidence="1">
    <location>
        <begin position="321"/>
        <end position="341"/>
    </location>
</feature>
<dbReference type="GO" id="GO:0006508">
    <property type="term" value="P:proteolysis"/>
    <property type="evidence" value="ECO:0007669"/>
    <property type="project" value="InterPro"/>
</dbReference>
<evidence type="ECO:0000256" key="2">
    <source>
        <dbReference type="SAM" id="SignalP"/>
    </source>
</evidence>
<sequence length="341" mass="35680">MLFRSLVAATALFAATSASGPAFAQEATPQAGDRPDIAAGAAQFIKPTNAERTQVLVGFLTTLGFTPEIQTFEGGNQATGPMEGANVVVTVGEGDKDIVLTAHYDAVKLRDGTLSQGIVDNVGSVMAMMEAAKTLDMALEGQPVAHRFVFVFTDQEELGLLGAKAFLAKHGKDRIAAVINADVAAYGQTVMYGENNGPQSAFVLETLRGLCAERGFDCMPYPTYPPSDDRAFSAAGVPVVSMGTQDAVGAHQMWLAFNGGKDNGLKEGFVPPVFQRIHTADDKLSYLKGVDVARFGLFIADLGLALDKKLVEIQAKDEAVAAETAPDAPAASTPAPDAGNP</sequence>
<keyword evidence="4" id="KW-0645">Protease</keyword>
<feature type="signal peptide" evidence="2">
    <location>
        <begin position="1"/>
        <end position="24"/>
    </location>
</feature>
<dbReference type="RefSeq" id="WP_184280080.1">
    <property type="nucleotide sequence ID" value="NZ_JACHLJ010000004.1"/>
</dbReference>